<keyword evidence="2" id="KW-0732">Signal</keyword>
<evidence type="ECO:0000256" key="1">
    <source>
        <dbReference type="SAM" id="MobiDB-lite"/>
    </source>
</evidence>
<feature type="signal peptide" evidence="2">
    <location>
        <begin position="1"/>
        <end position="20"/>
    </location>
</feature>
<accession>A0A0B6S9J7</accession>
<protein>
    <submittedName>
        <fullName evidence="3">Uncharacterized protein</fullName>
    </submittedName>
</protein>
<sequence>MTIQTSCLLALLAAPMICHADSIAAPAIAAGDTWTYATTFETAPNGWRETHDRLVVLRTTADHIYLEAKPDGSAQAPVETVTGADWARSRNINGTDTIVNRPLSFPLSKGKQWQVKFTEPHPNPRLNSAQLDVKMQVVGNEPIDVKAGHFDAIKVEGEGEWKTESMPVRVNGAEIVHDGAGTTAIAHSGGSQITVETGRVYYAYWYVPAVGRWVKSVEENYNASGVRTRRWSAELESFQSNAKHLSFPAASAAPASTTAPAVATHEPATPAS</sequence>
<feature type="region of interest" description="Disordered" evidence="1">
    <location>
        <begin position="249"/>
        <end position="272"/>
    </location>
</feature>
<proteinExistence type="predicted"/>
<reference evidence="3 4" key="2">
    <citation type="journal article" date="2016" name="Appl. Microbiol. Biotechnol.">
        <title>Mutations improving production and secretion of extracellular lipase by Burkholderia glumae PG1.</title>
        <authorList>
            <person name="Knapp A."/>
            <person name="Voget S."/>
            <person name="Gao R."/>
            <person name="Zaburannyi N."/>
            <person name="Krysciak D."/>
            <person name="Breuer M."/>
            <person name="Hauer B."/>
            <person name="Streit W.R."/>
            <person name="Muller R."/>
            <person name="Daniel R."/>
            <person name="Jaeger K.E."/>
        </authorList>
    </citation>
    <scope>NUCLEOTIDE SEQUENCE [LARGE SCALE GENOMIC DNA]</scope>
    <source>
        <strain evidence="3 4">PG1</strain>
    </source>
</reference>
<feature type="compositionally biased region" description="Low complexity" evidence="1">
    <location>
        <begin position="249"/>
        <end position="264"/>
    </location>
</feature>
<dbReference type="Proteomes" id="UP000031838">
    <property type="component" value="Chromosome 2"/>
</dbReference>
<dbReference type="EMBL" id="CP002581">
    <property type="protein sequence ID" value="AJK49950.1"/>
    <property type="molecule type" value="Genomic_DNA"/>
</dbReference>
<name>A0A0B6S9J7_BURPL</name>
<dbReference type="RefSeq" id="WP_042628302.1">
    <property type="nucleotide sequence ID" value="NZ_CP002581.1"/>
</dbReference>
<evidence type="ECO:0000256" key="2">
    <source>
        <dbReference type="SAM" id="SignalP"/>
    </source>
</evidence>
<feature type="chain" id="PRO_5002109500" evidence="2">
    <location>
        <begin position="21"/>
        <end position="272"/>
    </location>
</feature>
<keyword evidence="4" id="KW-1185">Reference proteome</keyword>
<dbReference type="HOGENOM" id="CLU_1033170_0_0_4"/>
<dbReference type="KEGG" id="bgp:BGL_2c18840"/>
<gene>
    <name evidence="3" type="ORF">BGL_2c18840</name>
</gene>
<dbReference type="AlphaFoldDB" id="A0A0B6S9J7"/>
<dbReference type="Gene3D" id="2.40.360.20">
    <property type="match status" value="1"/>
</dbReference>
<reference evidence="4" key="1">
    <citation type="submission" date="2011-03" db="EMBL/GenBank/DDBJ databases">
        <authorList>
            <person name="Voget S."/>
            <person name="Streit W.R."/>
            <person name="Jaeger K.E."/>
            <person name="Daniel R."/>
        </authorList>
    </citation>
    <scope>NUCLEOTIDE SEQUENCE [LARGE SCALE GENOMIC DNA]</scope>
    <source>
        <strain evidence="4">PG1</strain>
    </source>
</reference>
<organism evidence="3 4">
    <name type="scientific">Burkholderia plantarii</name>
    <dbReference type="NCBI Taxonomy" id="41899"/>
    <lineage>
        <taxon>Bacteria</taxon>
        <taxon>Pseudomonadati</taxon>
        <taxon>Pseudomonadota</taxon>
        <taxon>Betaproteobacteria</taxon>
        <taxon>Burkholderiales</taxon>
        <taxon>Burkholderiaceae</taxon>
        <taxon>Burkholderia</taxon>
    </lineage>
</organism>
<dbReference type="OrthoDB" id="574237at2"/>
<evidence type="ECO:0000313" key="3">
    <source>
        <dbReference type="EMBL" id="AJK49950.1"/>
    </source>
</evidence>
<evidence type="ECO:0000313" key="4">
    <source>
        <dbReference type="Proteomes" id="UP000031838"/>
    </source>
</evidence>